<dbReference type="Proteomes" id="UP001597368">
    <property type="component" value="Unassembled WGS sequence"/>
</dbReference>
<organism evidence="2 3">
    <name type="scientific">Nonomuraea mangrovi</name>
    <dbReference type="NCBI Taxonomy" id="2316207"/>
    <lineage>
        <taxon>Bacteria</taxon>
        <taxon>Bacillati</taxon>
        <taxon>Actinomycetota</taxon>
        <taxon>Actinomycetes</taxon>
        <taxon>Streptosporangiales</taxon>
        <taxon>Streptosporangiaceae</taxon>
        <taxon>Nonomuraea</taxon>
    </lineage>
</organism>
<comment type="caution">
    <text evidence="2">The sequence shown here is derived from an EMBL/GenBank/DDBJ whole genome shotgun (WGS) entry which is preliminary data.</text>
</comment>
<evidence type="ECO:0000313" key="3">
    <source>
        <dbReference type="Proteomes" id="UP001597368"/>
    </source>
</evidence>
<dbReference type="EMBL" id="JBHUFV010000033">
    <property type="protein sequence ID" value="MFD1933566.1"/>
    <property type="molecule type" value="Genomic_DNA"/>
</dbReference>
<accession>A0ABW4SY74</accession>
<evidence type="ECO:0000313" key="2">
    <source>
        <dbReference type="EMBL" id="MFD1933566.1"/>
    </source>
</evidence>
<dbReference type="RefSeq" id="WP_379573605.1">
    <property type="nucleotide sequence ID" value="NZ_JBHUFV010000033.1"/>
</dbReference>
<name>A0ABW4SY74_9ACTN</name>
<gene>
    <name evidence="2" type="ORF">ACFSKW_19080</name>
</gene>
<proteinExistence type="predicted"/>
<reference evidence="3" key="1">
    <citation type="journal article" date="2019" name="Int. J. Syst. Evol. Microbiol.">
        <title>The Global Catalogue of Microorganisms (GCM) 10K type strain sequencing project: providing services to taxonomists for standard genome sequencing and annotation.</title>
        <authorList>
            <consortium name="The Broad Institute Genomics Platform"/>
            <consortium name="The Broad Institute Genome Sequencing Center for Infectious Disease"/>
            <person name="Wu L."/>
            <person name="Ma J."/>
        </authorList>
    </citation>
    <scope>NUCLEOTIDE SEQUENCE [LARGE SCALE GENOMIC DNA]</scope>
    <source>
        <strain evidence="3">ICMP 6774ER</strain>
    </source>
</reference>
<sequence>MRVVLGVLFAGFGVLAVLGGGGVIAKAYGNSSQMIPNKRYLANLWINVPVETLFPATIGRPDPDGELSGDRGWTRVAISQDTSCEAALSGAIAKEARQRGCVAALRATYLDGTGGTAATAAVLAFRDQDDTRDLEQIVHQEQEKSDHAVRALAAQGLQWKDAARAGSAGRGAIDIDLPYVVVVSAGPADGRRAGRLPEPWGSRAFPQKQDRSPWADTAKGVAEALARRLADEGRKVRA</sequence>
<protein>
    <submittedName>
        <fullName evidence="2">Uncharacterized protein</fullName>
    </submittedName>
</protein>
<evidence type="ECO:0000256" key="1">
    <source>
        <dbReference type="SAM" id="MobiDB-lite"/>
    </source>
</evidence>
<keyword evidence="3" id="KW-1185">Reference proteome</keyword>
<feature type="region of interest" description="Disordered" evidence="1">
    <location>
        <begin position="190"/>
        <end position="218"/>
    </location>
</feature>